<evidence type="ECO:0000313" key="2">
    <source>
        <dbReference type="Proteomes" id="UP000254512"/>
    </source>
</evidence>
<dbReference type="Pfam" id="PF10758">
    <property type="entry name" value="DUF2586"/>
    <property type="match status" value="1"/>
</dbReference>
<dbReference type="RefSeq" id="WP_115659505.1">
    <property type="nucleotide sequence ID" value="NZ_UGHD01000002.1"/>
</dbReference>
<protein>
    <submittedName>
        <fullName evidence="1">Protein of uncharacterized function (DUF2586)</fullName>
    </submittedName>
</protein>
<dbReference type="EMBL" id="UGHD01000002">
    <property type="protein sequence ID" value="STO56743.1"/>
    <property type="molecule type" value="Genomic_DNA"/>
</dbReference>
<proteinExistence type="predicted"/>
<gene>
    <name evidence="1" type="ORF">NCTC11645_01117</name>
</gene>
<organism evidence="1 2">
    <name type="scientific">Grimontia hollisae</name>
    <name type="common">Vibrio hollisae</name>
    <dbReference type="NCBI Taxonomy" id="673"/>
    <lineage>
        <taxon>Bacteria</taxon>
        <taxon>Pseudomonadati</taxon>
        <taxon>Pseudomonadota</taxon>
        <taxon>Gammaproteobacteria</taxon>
        <taxon>Vibrionales</taxon>
        <taxon>Vibrionaceae</taxon>
        <taxon>Grimontia</taxon>
    </lineage>
</organism>
<dbReference type="InterPro" id="IPR019694">
    <property type="entry name" value="Phage_HP1_Orf23"/>
</dbReference>
<accession>A0A377HL51</accession>
<evidence type="ECO:0000313" key="1">
    <source>
        <dbReference type="EMBL" id="STO56743.1"/>
    </source>
</evidence>
<dbReference type="STRING" id="673.AL542_10665"/>
<dbReference type="AlphaFoldDB" id="A0A377HL51"/>
<dbReference type="Proteomes" id="UP000254512">
    <property type="component" value="Unassembled WGS sequence"/>
</dbReference>
<name>A0A377HL51_GRIHO</name>
<reference evidence="1 2" key="1">
    <citation type="submission" date="2018-06" db="EMBL/GenBank/DDBJ databases">
        <authorList>
            <consortium name="Pathogen Informatics"/>
            <person name="Doyle S."/>
        </authorList>
    </citation>
    <scope>NUCLEOTIDE SEQUENCE [LARGE SCALE GENOMIC DNA]</scope>
    <source>
        <strain evidence="1 2">NCTC11645</strain>
    </source>
</reference>
<sequence length="376" mass="40584">MALGQVEVNNLNLGQGGIPEIERHFLFIGTTAKAALQGTVTRIDATTDLDELFLNGEQPDDALAANVKAAQVNGGQNWTAEIVGLDGVLTWAEAVDIANESGSFEAVAVIDDTTDKAEFDAMQAVTVELTNKLGRWCFFIAAVPGIDPALQTWSEYETATIALQTGVAANMVVAVPQLHGNNAGVLAGRLCNRSVTLADTPMRVATGPVLDLGDTPLDSAGKPLGLATLGALSRERLSVPQWYADYEGIYWADAATLEAKGGDYQFLEYIRPVHKLNRRVRIKAIRRIADKILNSTPESIEMNKQYFAKDMRDMSKGIQVGDIQFPGEIMPPEDGDVTIQWMSKTQVAIGLVVTPHNCPKHIQVNIALDLSNQAEA</sequence>